<reference evidence="9 10" key="1">
    <citation type="journal article" date="2023" name="G3 (Bethesda)">
        <title>A chromosome-level genome assembly of Zasmidium syzygii isolated from banana leaves.</title>
        <authorList>
            <person name="van Westerhoven A.C."/>
            <person name="Mehrabi R."/>
            <person name="Talebi R."/>
            <person name="Steentjes M.B.F."/>
            <person name="Corcolon B."/>
            <person name="Chong P.A."/>
            <person name="Kema G.H.J."/>
            <person name="Seidl M.F."/>
        </authorList>
    </citation>
    <scope>NUCLEOTIDE SEQUENCE [LARGE SCALE GENOMIC DNA]</scope>
    <source>
        <strain evidence="9 10">P124</strain>
    </source>
</reference>
<dbReference type="PANTHER" id="PTHR11804">
    <property type="entry name" value="PROTEASE M3 THIMET OLIGOPEPTIDASE-RELATED"/>
    <property type="match status" value="1"/>
</dbReference>
<dbReference type="Proteomes" id="UP001305779">
    <property type="component" value="Unassembled WGS sequence"/>
</dbReference>
<evidence type="ECO:0000313" key="9">
    <source>
        <dbReference type="EMBL" id="KAK4500398.1"/>
    </source>
</evidence>
<accession>A0ABR0EGZ9</accession>
<dbReference type="Pfam" id="PF01432">
    <property type="entry name" value="Peptidase_M3"/>
    <property type="match status" value="1"/>
</dbReference>
<evidence type="ECO:0000256" key="7">
    <source>
        <dbReference type="RuleBase" id="RU003435"/>
    </source>
</evidence>
<comment type="similarity">
    <text evidence="1 7">Belongs to the peptidase M3 family.</text>
</comment>
<protein>
    <recommendedName>
        <fullName evidence="8">Peptidase M3A/M3B catalytic domain-containing protein</fullName>
    </recommendedName>
</protein>
<dbReference type="InterPro" id="IPR024077">
    <property type="entry name" value="Neurolysin/TOP_dom2"/>
</dbReference>
<dbReference type="EMBL" id="JAXOVC010000006">
    <property type="protein sequence ID" value="KAK4500398.1"/>
    <property type="molecule type" value="Genomic_DNA"/>
</dbReference>
<comment type="caution">
    <text evidence="9">The sequence shown here is derived from an EMBL/GenBank/DDBJ whole genome shotgun (WGS) entry which is preliminary data.</text>
</comment>
<evidence type="ECO:0000256" key="3">
    <source>
        <dbReference type="ARBA" id="ARBA00022723"/>
    </source>
</evidence>
<dbReference type="PANTHER" id="PTHR11804:SF84">
    <property type="entry name" value="SACCHAROLYSIN"/>
    <property type="match status" value="1"/>
</dbReference>
<keyword evidence="4 7" id="KW-0378">Hydrolase</keyword>
<dbReference type="Gene3D" id="3.40.390.10">
    <property type="entry name" value="Collagenase (Catalytic Domain)"/>
    <property type="match status" value="1"/>
</dbReference>
<feature type="domain" description="Peptidase M3A/M3B catalytic" evidence="8">
    <location>
        <begin position="228"/>
        <end position="715"/>
    </location>
</feature>
<dbReference type="SUPFAM" id="SSF55486">
    <property type="entry name" value="Metalloproteases ('zincins'), catalytic domain"/>
    <property type="match status" value="1"/>
</dbReference>
<keyword evidence="5 7" id="KW-0862">Zinc</keyword>
<evidence type="ECO:0000256" key="1">
    <source>
        <dbReference type="ARBA" id="ARBA00006040"/>
    </source>
</evidence>
<dbReference type="InterPro" id="IPR024080">
    <property type="entry name" value="Neurolysin/TOP_N"/>
</dbReference>
<dbReference type="InterPro" id="IPR024079">
    <property type="entry name" value="MetalloPept_cat_dom_sf"/>
</dbReference>
<keyword evidence="6 7" id="KW-0482">Metalloprotease</keyword>
<organism evidence="9 10">
    <name type="scientific">Zasmidium cellare</name>
    <name type="common">Wine cellar mold</name>
    <name type="synonym">Racodium cellare</name>
    <dbReference type="NCBI Taxonomy" id="395010"/>
    <lineage>
        <taxon>Eukaryota</taxon>
        <taxon>Fungi</taxon>
        <taxon>Dikarya</taxon>
        <taxon>Ascomycota</taxon>
        <taxon>Pezizomycotina</taxon>
        <taxon>Dothideomycetes</taxon>
        <taxon>Dothideomycetidae</taxon>
        <taxon>Mycosphaerellales</taxon>
        <taxon>Mycosphaerellaceae</taxon>
        <taxon>Zasmidium</taxon>
    </lineage>
</organism>
<keyword evidence="2 7" id="KW-0645">Protease</keyword>
<evidence type="ECO:0000256" key="5">
    <source>
        <dbReference type="ARBA" id="ARBA00022833"/>
    </source>
</evidence>
<sequence>MADPKFDSFSHKTPPSFDTTATNIKFDAQALIETTSSLCRRIVDSVTSETATFDNTVRPFAEDENSKSEKENHLRFYASTHPDKELREASYAVTDLFNIAEADLFSRTDYFALVDSVMSKVQSSKPLSLDDELMYYLIKFHQRFVMNGCGITDEQTRETFVSKKKRISELAKQSRKNMANEKTGLWLTRNELRGMDESFVGKLTEGVDEHAGYFWVPTKTPYSVPIFNHATDEATRKKVYYAVWNRMPDNVPMHRELVLLRDETARLAAWPNHFAFKTSQKMMKTPEAVHKLLAEVRAALTPVAEKTAEQLLELKVAEATSGEESVENVKLFHWDRAYFETKLDEQAGNAESLTSEYFELNTTLGKLLDIYIQIFGVKFVPVEGTSREVLDQGLVWHEDVQMFSVWDVDEAEPGFLGYAYLDLFPRDGKYTHAGQYALQRRYRRSDGTYFDPCACLVMNYMKPSPERPTLLNFNDVRSLFHELGHMYHGLLSRSQYARLHAVDSDFIETPSMMLEQFFWDPKIIHGVSHHYSYISPEMRQAWLTSRGYGSGDTAPEIPLKISLEDATKLGAHEATRRVRRSLNELFFSTYDMLIHSPASHEDLKKTNLPELYNRLRCEIFKSHGGEALGDGWEYCQGQSVFRAIQGKYDAGYYAYLLGRLFAINIFEAGFAGDVLNKENGRRYRDMVLCKGGTQPEMKTLTEYLGHEPSSKPYLAWLGVKEA</sequence>
<dbReference type="Gene3D" id="1.10.1370.10">
    <property type="entry name" value="Neurolysin, domain 3"/>
    <property type="match status" value="1"/>
</dbReference>
<evidence type="ECO:0000256" key="2">
    <source>
        <dbReference type="ARBA" id="ARBA00022670"/>
    </source>
</evidence>
<evidence type="ECO:0000313" key="10">
    <source>
        <dbReference type="Proteomes" id="UP001305779"/>
    </source>
</evidence>
<evidence type="ECO:0000256" key="6">
    <source>
        <dbReference type="ARBA" id="ARBA00023049"/>
    </source>
</evidence>
<keyword evidence="10" id="KW-1185">Reference proteome</keyword>
<evidence type="ECO:0000256" key="4">
    <source>
        <dbReference type="ARBA" id="ARBA00022801"/>
    </source>
</evidence>
<dbReference type="Gene3D" id="1.20.1050.40">
    <property type="entry name" value="Endopeptidase. Chain P, domain 1"/>
    <property type="match status" value="1"/>
</dbReference>
<name>A0ABR0EGZ9_ZASCE</name>
<comment type="cofactor">
    <cofactor evidence="7">
        <name>Zn(2+)</name>
        <dbReference type="ChEBI" id="CHEBI:29105"/>
    </cofactor>
    <text evidence="7">Binds 1 zinc ion.</text>
</comment>
<keyword evidence="3 7" id="KW-0479">Metal-binding</keyword>
<proteinExistence type="inferred from homology"/>
<gene>
    <name evidence="9" type="ORF">PRZ48_008587</name>
</gene>
<dbReference type="InterPro" id="IPR001567">
    <property type="entry name" value="Pept_M3A_M3B_dom"/>
</dbReference>
<dbReference type="CDD" id="cd06455">
    <property type="entry name" value="M3A_TOP"/>
    <property type="match status" value="1"/>
</dbReference>
<dbReference type="InterPro" id="IPR045090">
    <property type="entry name" value="Pept_M3A_M3B"/>
</dbReference>
<evidence type="ECO:0000259" key="8">
    <source>
        <dbReference type="Pfam" id="PF01432"/>
    </source>
</evidence>